<accession>A0AAV2E0I1</accession>
<dbReference type="Proteomes" id="UP001497516">
    <property type="component" value="Chromosome 3"/>
</dbReference>
<proteinExistence type="predicted"/>
<organism evidence="2 3">
    <name type="scientific">Linum trigynum</name>
    <dbReference type="NCBI Taxonomy" id="586398"/>
    <lineage>
        <taxon>Eukaryota</taxon>
        <taxon>Viridiplantae</taxon>
        <taxon>Streptophyta</taxon>
        <taxon>Embryophyta</taxon>
        <taxon>Tracheophyta</taxon>
        <taxon>Spermatophyta</taxon>
        <taxon>Magnoliopsida</taxon>
        <taxon>eudicotyledons</taxon>
        <taxon>Gunneridae</taxon>
        <taxon>Pentapetalae</taxon>
        <taxon>rosids</taxon>
        <taxon>fabids</taxon>
        <taxon>Malpighiales</taxon>
        <taxon>Linaceae</taxon>
        <taxon>Linum</taxon>
    </lineage>
</organism>
<feature type="compositionally biased region" description="Basic and acidic residues" evidence="1">
    <location>
        <begin position="13"/>
        <end position="29"/>
    </location>
</feature>
<keyword evidence="3" id="KW-1185">Reference proteome</keyword>
<feature type="compositionally biased region" description="Basic and acidic residues" evidence="1">
    <location>
        <begin position="67"/>
        <end position="86"/>
    </location>
</feature>
<gene>
    <name evidence="2" type="ORF">LTRI10_LOCUS20604</name>
</gene>
<sequence length="125" mass="13953">MAKPTKIQRVQRRTKEKDQMVQLPRESKGVNRRHHSPESQGRRDGSLSGMEGQGRYDGRYPKGGPVKMDRMESVRDSGDSGRKADSGRIPTQQQGKAKVSMHETRGREAATETKKSGRNGGSEME</sequence>
<name>A0AAV2E0I1_9ROSI</name>
<evidence type="ECO:0000313" key="2">
    <source>
        <dbReference type="EMBL" id="CAL1379060.1"/>
    </source>
</evidence>
<protein>
    <submittedName>
        <fullName evidence="2">Uncharacterized protein</fullName>
    </submittedName>
</protein>
<reference evidence="2 3" key="1">
    <citation type="submission" date="2024-04" db="EMBL/GenBank/DDBJ databases">
        <authorList>
            <person name="Fracassetti M."/>
        </authorList>
    </citation>
    <scope>NUCLEOTIDE SEQUENCE [LARGE SCALE GENOMIC DNA]</scope>
</reference>
<dbReference type="AlphaFoldDB" id="A0AAV2E0I1"/>
<feature type="compositionally biased region" description="Basic and acidic residues" evidence="1">
    <location>
        <begin position="36"/>
        <end position="45"/>
    </location>
</feature>
<evidence type="ECO:0000256" key="1">
    <source>
        <dbReference type="SAM" id="MobiDB-lite"/>
    </source>
</evidence>
<feature type="compositionally biased region" description="Basic and acidic residues" evidence="1">
    <location>
        <begin position="100"/>
        <end position="115"/>
    </location>
</feature>
<dbReference type="EMBL" id="OZ034816">
    <property type="protein sequence ID" value="CAL1379060.1"/>
    <property type="molecule type" value="Genomic_DNA"/>
</dbReference>
<evidence type="ECO:0000313" key="3">
    <source>
        <dbReference type="Proteomes" id="UP001497516"/>
    </source>
</evidence>
<feature type="region of interest" description="Disordered" evidence="1">
    <location>
        <begin position="1"/>
        <end position="125"/>
    </location>
</feature>